<dbReference type="Pfam" id="PF06971">
    <property type="entry name" value="Put_DNA-bind_N"/>
    <property type="match status" value="1"/>
</dbReference>
<evidence type="ECO:0000256" key="4">
    <source>
        <dbReference type="ARBA" id="ARBA00023125"/>
    </source>
</evidence>
<evidence type="ECO:0000259" key="7">
    <source>
        <dbReference type="SMART" id="SM00881"/>
    </source>
</evidence>
<accession>A0ABX5QQC0</accession>
<evidence type="ECO:0000256" key="5">
    <source>
        <dbReference type="ARBA" id="ARBA00023163"/>
    </source>
</evidence>
<comment type="similarity">
    <text evidence="6">Belongs to the transcriptional regulatory Rex family.</text>
</comment>
<proteinExistence type="inferred from homology"/>
<sequence length="231" mass="25806">MSLEERKGILRFPKATFERLKLYHALLSQLHAEGKSYVLSEEIAEMLRITPEQVRKDFSFLETKGKPKVGYVIKELLDELDELFGTGVDENIIIIGAGHLGSALANYKGFKNIGIRVAAIFDNDPKKIGTMVGELMVLPLKDLSRVIRRFKVKIAAICVPESSAQQVADLLVSHGVKALWNFSTRILDVPAEVIVQNEDITRGLLGLKHMLAEKERIKAEELKSVKESSPK</sequence>
<evidence type="ECO:0000313" key="8">
    <source>
        <dbReference type="EMBL" id="QAV32587.1"/>
    </source>
</evidence>
<comment type="subunit">
    <text evidence="6">Homodimer.</text>
</comment>
<dbReference type="NCBIfam" id="NF003994">
    <property type="entry name" value="PRK05472.2-3"/>
    <property type="match status" value="1"/>
</dbReference>
<dbReference type="InterPro" id="IPR036390">
    <property type="entry name" value="WH_DNA-bd_sf"/>
</dbReference>
<dbReference type="NCBIfam" id="NF003995">
    <property type="entry name" value="PRK05472.2-4"/>
    <property type="match status" value="1"/>
</dbReference>
<keyword evidence="3 6" id="KW-0805">Transcription regulation</keyword>
<organism evidence="8 9">
    <name type="scientific">Fervidobacterium changbaicum</name>
    <dbReference type="NCBI Taxonomy" id="310769"/>
    <lineage>
        <taxon>Bacteria</taxon>
        <taxon>Thermotogati</taxon>
        <taxon>Thermotogota</taxon>
        <taxon>Thermotogae</taxon>
        <taxon>Thermotogales</taxon>
        <taxon>Fervidobacteriaceae</taxon>
        <taxon>Fervidobacterium</taxon>
    </lineage>
</organism>
<keyword evidence="4 6" id="KW-0238">DNA-binding</keyword>
<evidence type="ECO:0000256" key="1">
    <source>
        <dbReference type="ARBA" id="ARBA00022490"/>
    </source>
</evidence>
<gene>
    <name evidence="6" type="primary">rex</name>
    <name evidence="8" type="ORF">CBS1_01705</name>
</gene>
<dbReference type="SUPFAM" id="SSF51735">
    <property type="entry name" value="NAD(P)-binding Rossmann-fold domains"/>
    <property type="match status" value="1"/>
</dbReference>
<keyword evidence="2 6" id="KW-0678">Repressor</keyword>
<comment type="function">
    <text evidence="6">Modulates transcription in response to changes in cellular NADH/NAD(+) redox state.</text>
</comment>
<dbReference type="PANTHER" id="PTHR35786">
    <property type="entry name" value="REDOX-SENSING TRANSCRIPTIONAL REPRESSOR REX"/>
    <property type="match status" value="1"/>
</dbReference>
<dbReference type="Gene3D" id="1.10.10.10">
    <property type="entry name" value="Winged helix-like DNA-binding domain superfamily/Winged helix DNA-binding domain"/>
    <property type="match status" value="1"/>
</dbReference>
<evidence type="ECO:0000256" key="2">
    <source>
        <dbReference type="ARBA" id="ARBA00022491"/>
    </source>
</evidence>
<dbReference type="HAMAP" id="MF_01131">
    <property type="entry name" value="Rex"/>
    <property type="match status" value="1"/>
</dbReference>
<keyword evidence="5 6" id="KW-0804">Transcription</keyword>
<feature type="domain" description="CoA-binding" evidence="7">
    <location>
        <begin position="85"/>
        <end position="186"/>
    </location>
</feature>
<evidence type="ECO:0000256" key="3">
    <source>
        <dbReference type="ARBA" id="ARBA00023015"/>
    </source>
</evidence>
<dbReference type="NCBIfam" id="NF003996">
    <property type="entry name" value="PRK05472.2-5"/>
    <property type="match status" value="1"/>
</dbReference>
<keyword evidence="6" id="KW-0520">NAD</keyword>
<feature type="DNA-binding region" description="H-T-H motif" evidence="6">
    <location>
        <begin position="22"/>
        <end position="61"/>
    </location>
</feature>
<keyword evidence="1 6" id="KW-0963">Cytoplasm</keyword>
<dbReference type="SUPFAM" id="SSF46785">
    <property type="entry name" value="Winged helix' DNA-binding domain"/>
    <property type="match status" value="1"/>
</dbReference>
<dbReference type="InterPro" id="IPR022876">
    <property type="entry name" value="Tscrpt_rep_Rex"/>
</dbReference>
<dbReference type="InterPro" id="IPR003781">
    <property type="entry name" value="CoA-bd"/>
</dbReference>
<dbReference type="Gene3D" id="3.40.50.720">
    <property type="entry name" value="NAD(P)-binding Rossmann-like Domain"/>
    <property type="match status" value="1"/>
</dbReference>
<keyword evidence="9" id="KW-1185">Reference proteome</keyword>
<feature type="binding site" evidence="6">
    <location>
        <begin position="96"/>
        <end position="101"/>
    </location>
    <ligand>
        <name>NAD(+)</name>
        <dbReference type="ChEBI" id="CHEBI:57540"/>
    </ligand>
</feature>
<evidence type="ECO:0000313" key="9">
    <source>
        <dbReference type="Proteomes" id="UP000288947"/>
    </source>
</evidence>
<dbReference type="InterPro" id="IPR036291">
    <property type="entry name" value="NAD(P)-bd_dom_sf"/>
</dbReference>
<dbReference type="PANTHER" id="PTHR35786:SF1">
    <property type="entry name" value="REDOX-SENSING TRANSCRIPTIONAL REPRESSOR REX 1"/>
    <property type="match status" value="1"/>
</dbReference>
<dbReference type="EMBL" id="CP026721">
    <property type="protein sequence ID" value="QAV32587.1"/>
    <property type="molecule type" value="Genomic_DNA"/>
</dbReference>
<dbReference type="RefSeq" id="WP_090222968.1">
    <property type="nucleotide sequence ID" value="NZ_CP026721.1"/>
</dbReference>
<reference evidence="8 9" key="1">
    <citation type="submission" date="2018-01" db="EMBL/GenBank/DDBJ databases">
        <title>The whole genome sequencing and assembly of Fervidobacterium changbaicum CBS-1 strain.</title>
        <authorList>
            <person name="Kim J.-Y."/>
            <person name="Park M.-K."/>
            <person name="Yi H."/>
            <person name="Bahn Y.-S."/>
            <person name="Kim J.F."/>
            <person name="Lee D.-W."/>
        </authorList>
    </citation>
    <scope>NUCLEOTIDE SEQUENCE [LARGE SCALE GENOMIC DNA]</scope>
    <source>
        <strain evidence="8 9">CBS-1</strain>
    </source>
</reference>
<dbReference type="SMART" id="SM00881">
    <property type="entry name" value="CoA_binding"/>
    <property type="match status" value="1"/>
</dbReference>
<name>A0ABX5QQC0_9BACT</name>
<protein>
    <recommendedName>
        <fullName evidence="6">Redox-sensing transcriptional repressor Rex</fullName>
    </recommendedName>
</protein>
<dbReference type="InterPro" id="IPR036388">
    <property type="entry name" value="WH-like_DNA-bd_sf"/>
</dbReference>
<dbReference type="Pfam" id="PF02629">
    <property type="entry name" value="CoA_binding"/>
    <property type="match status" value="1"/>
</dbReference>
<dbReference type="Proteomes" id="UP000288947">
    <property type="component" value="Chromosome"/>
</dbReference>
<evidence type="ECO:0000256" key="6">
    <source>
        <dbReference type="HAMAP-Rule" id="MF_01131"/>
    </source>
</evidence>
<dbReference type="InterPro" id="IPR009718">
    <property type="entry name" value="Rex_DNA-bd_C_dom"/>
</dbReference>
<comment type="subcellular location">
    <subcellularLocation>
        <location evidence="6">Cytoplasm</location>
    </subcellularLocation>
</comment>